<evidence type="ECO:0000313" key="3">
    <source>
        <dbReference type="EMBL" id="EGY18622.1"/>
    </source>
</evidence>
<organism evidence="3 4">
    <name type="scientific">Verticillium dahliae (strain VdLs.17 / ATCC MYA-4575 / FGSC 10137)</name>
    <name type="common">Verticillium wilt</name>
    <dbReference type="NCBI Taxonomy" id="498257"/>
    <lineage>
        <taxon>Eukaryota</taxon>
        <taxon>Fungi</taxon>
        <taxon>Dikarya</taxon>
        <taxon>Ascomycota</taxon>
        <taxon>Pezizomycotina</taxon>
        <taxon>Sordariomycetes</taxon>
        <taxon>Hypocreomycetidae</taxon>
        <taxon>Glomerellales</taxon>
        <taxon>Plectosphaerellaceae</taxon>
        <taxon>Verticillium</taxon>
    </lineage>
</organism>
<dbReference type="KEGG" id="vda:VDAG_09148"/>
<sequence length="597" mass="67327">MVGYWGGGTLLLGQSVSPLPPSARNDKDRILPEGALSSDYFVDLASGGAGQGNQPEDGPPGTKFDRYPSAFPIDIFPSPRTDNPGSGSDKKTRLRARNRAAADMYRARKQRGIEDLQAQEAALSAINESLRDKYVKLRGEVLMLRDMVLQHRRCRCSFIEKYGVVGDRVDKTVRPIGGYFGSNDGVARAARHAGGRVHHYMACAVAHDSGPERAQLLSLAFLGHGKDHFVLIYLAEASRMATRMCLFGVEPAVALSKTNEIPQDMRSASCYAAWGIFNWTILTSLFYQQPGLEYPEYPPVLPIPVRSNQTSPLRNFSKVSTTQDHETHTLWYMGETFAYLCKFWQILHGVTIVYHKRNQEPFRPVNEHVSVDFAERKYRELLALADTLPSSLIHSGDSPHHVLIFHLWFHAAILDIFRPFIQHPVARQSRLTTFSSSESSPEAAFRASLTQLKRLIVVYRSKYQSSEHTILWHTALIYVANAVLQDTRDPEWHFYFLQCVSGYESLRKSYRLAEVVGRALLSMTLRNGDISGTEARELLQRLKQKGLDHDTSDRIRATFMGDLELAMTNPRQASVENLAEQFEDMALWQEFTNTEGV</sequence>
<dbReference type="InParanoid" id="G2XFM4"/>
<feature type="region of interest" description="Disordered" evidence="1">
    <location>
        <begin position="43"/>
        <end position="93"/>
    </location>
</feature>
<reference evidence="3 4" key="1">
    <citation type="submission" date="2008-03" db="EMBL/GenBank/DDBJ databases">
        <title>The Genome Sequence of Verticillium dahliae VdLs.17.</title>
        <authorList>
            <consortium name="The Broad Institute Genome Sequencing Platform"/>
            <person name="Ma L.-J.J."/>
            <person name="Klosterman S.J."/>
            <person name="Subbarao K."/>
            <person name="Dobinson K."/>
            <person name="Veronese P."/>
            <person name="Kang S."/>
            <person name="Gold S.E."/>
            <person name="Young S."/>
            <person name="Jaffe D."/>
            <person name="Gnerre S."/>
            <person name="Berlin A."/>
            <person name="Heiman D."/>
            <person name="Hepburn T."/>
            <person name="Sykes S."/>
            <person name="Alvarado L."/>
            <person name="Kodira C.D."/>
            <person name="Lander E."/>
            <person name="Galagan J."/>
            <person name="Nusbaum C."/>
            <person name="Birren B."/>
        </authorList>
    </citation>
    <scope>NUCLEOTIDE SEQUENCE [LARGE SCALE GENOMIC DNA]</scope>
    <source>
        <strain evidence="4">VdLs.17 / ATCC MYA-4575 / FGSC 10137</strain>
    </source>
</reference>
<gene>
    <name evidence="3" type="ORF">VDAG_09148</name>
</gene>
<dbReference type="InterPro" id="IPR004827">
    <property type="entry name" value="bZIP"/>
</dbReference>
<dbReference type="InterPro" id="IPR046347">
    <property type="entry name" value="bZIP_sf"/>
</dbReference>
<accession>G2XFM4</accession>
<dbReference type="Pfam" id="PF00170">
    <property type="entry name" value="bZIP_1"/>
    <property type="match status" value="1"/>
</dbReference>
<dbReference type="Gene3D" id="1.20.5.170">
    <property type="match status" value="1"/>
</dbReference>
<dbReference type="GO" id="GO:0003700">
    <property type="term" value="F:DNA-binding transcription factor activity"/>
    <property type="evidence" value="ECO:0007669"/>
    <property type="project" value="InterPro"/>
</dbReference>
<dbReference type="eggNOG" id="ENOG502SHPK">
    <property type="taxonomic scope" value="Eukaryota"/>
</dbReference>
<dbReference type="HOGENOM" id="CLU_457243_0_0_1"/>
<dbReference type="RefSeq" id="XP_009653745.1">
    <property type="nucleotide sequence ID" value="XM_009655450.1"/>
</dbReference>
<evidence type="ECO:0000313" key="4">
    <source>
        <dbReference type="Proteomes" id="UP000001611"/>
    </source>
</evidence>
<keyword evidence="4" id="KW-1185">Reference proteome</keyword>
<proteinExistence type="predicted"/>
<dbReference type="PROSITE" id="PS50217">
    <property type="entry name" value="BZIP"/>
    <property type="match status" value="1"/>
</dbReference>
<dbReference type="CDD" id="cd12148">
    <property type="entry name" value="fungal_TF_MHR"/>
    <property type="match status" value="1"/>
</dbReference>
<dbReference type="EMBL" id="DS572717">
    <property type="protein sequence ID" value="EGY18622.1"/>
    <property type="molecule type" value="Genomic_DNA"/>
</dbReference>
<dbReference type="SUPFAM" id="SSF57959">
    <property type="entry name" value="Leucine zipper domain"/>
    <property type="match status" value="1"/>
</dbReference>
<feature type="domain" description="BZIP" evidence="2">
    <location>
        <begin position="88"/>
        <end position="151"/>
    </location>
</feature>
<dbReference type="PANTHER" id="PTHR47256">
    <property type="entry name" value="ZN(II)2CYS6 TRANSCRIPTION FACTOR (EUROFUNG)-RELATED"/>
    <property type="match status" value="1"/>
</dbReference>
<protein>
    <recommendedName>
        <fullName evidence="2">BZIP domain-containing protein</fullName>
    </recommendedName>
</protein>
<dbReference type="InterPro" id="IPR053187">
    <property type="entry name" value="Notoamide_regulator"/>
</dbReference>
<evidence type="ECO:0000259" key="2">
    <source>
        <dbReference type="PROSITE" id="PS50217"/>
    </source>
</evidence>
<dbReference type="GeneID" id="20710611"/>
<dbReference type="PANTHER" id="PTHR47256:SF1">
    <property type="entry name" value="ZN(II)2CYS6 TRANSCRIPTION FACTOR (EUROFUNG)"/>
    <property type="match status" value="1"/>
</dbReference>
<name>G2XFM4_VERDV</name>
<dbReference type="OrthoDB" id="10261408at2759"/>
<dbReference type="SMART" id="SM00338">
    <property type="entry name" value="BRLZ"/>
    <property type="match status" value="1"/>
</dbReference>
<dbReference type="AlphaFoldDB" id="G2XFM4"/>
<evidence type="ECO:0000256" key="1">
    <source>
        <dbReference type="SAM" id="MobiDB-lite"/>
    </source>
</evidence>
<dbReference type="Proteomes" id="UP000001611">
    <property type="component" value="Chromosome 4"/>
</dbReference>